<accession>A0ABD1CHY5</accession>
<protein>
    <submittedName>
        <fullName evidence="14">Uncharacterized protein</fullName>
    </submittedName>
</protein>
<evidence type="ECO:0000256" key="7">
    <source>
        <dbReference type="ARBA" id="ARBA00023053"/>
    </source>
</evidence>
<dbReference type="Gene3D" id="2.60.470.10">
    <property type="entry name" value="Acid-sensing ion channels like domains"/>
    <property type="match status" value="1"/>
</dbReference>
<dbReference type="Proteomes" id="UP001562425">
    <property type="component" value="Unassembled WGS sequence"/>
</dbReference>
<evidence type="ECO:0000256" key="11">
    <source>
        <dbReference type="ARBA" id="ARBA00023303"/>
    </source>
</evidence>
<keyword evidence="11 12" id="KW-0407">Ion channel</keyword>
<dbReference type="EMBL" id="JBEHCU010012010">
    <property type="protein sequence ID" value="KAL1376001.1"/>
    <property type="molecule type" value="Genomic_DNA"/>
</dbReference>
<keyword evidence="15" id="KW-1185">Reference proteome</keyword>
<dbReference type="PANTHER" id="PTHR11690:SF237">
    <property type="entry name" value="PICKPOCKET 16-RELATED"/>
    <property type="match status" value="1"/>
</dbReference>
<keyword evidence="3 12" id="KW-0813">Transport</keyword>
<comment type="caution">
    <text evidence="14">The sequence shown here is derived from an EMBL/GenBank/DDBJ whole genome shotgun (WGS) entry which is preliminary data.</text>
</comment>
<evidence type="ECO:0000256" key="13">
    <source>
        <dbReference type="SAM" id="Phobius"/>
    </source>
</evidence>
<gene>
    <name evidence="14" type="ORF">pipiens_017148</name>
</gene>
<keyword evidence="5 12" id="KW-0812">Transmembrane</keyword>
<dbReference type="InterPro" id="IPR001873">
    <property type="entry name" value="ENaC"/>
</dbReference>
<evidence type="ECO:0000256" key="1">
    <source>
        <dbReference type="ARBA" id="ARBA00004141"/>
    </source>
</evidence>
<name>A0ABD1CHY5_CULPP</name>
<dbReference type="GO" id="GO:0016020">
    <property type="term" value="C:membrane"/>
    <property type="evidence" value="ECO:0007669"/>
    <property type="project" value="UniProtKB-SubCell"/>
</dbReference>
<dbReference type="PANTHER" id="PTHR11690">
    <property type="entry name" value="AMILORIDE-SENSITIVE SODIUM CHANNEL-RELATED"/>
    <property type="match status" value="1"/>
</dbReference>
<organism evidence="14 15">
    <name type="scientific">Culex pipiens pipiens</name>
    <name type="common">Northern house mosquito</name>
    <dbReference type="NCBI Taxonomy" id="38569"/>
    <lineage>
        <taxon>Eukaryota</taxon>
        <taxon>Metazoa</taxon>
        <taxon>Ecdysozoa</taxon>
        <taxon>Arthropoda</taxon>
        <taxon>Hexapoda</taxon>
        <taxon>Insecta</taxon>
        <taxon>Pterygota</taxon>
        <taxon>Neoptera</taxon>
        <taxon>Endopterygota</taxon>
        <taxon>Diptera</taxon>
        <taxon>Nematocera</taxon>
        <taxon>Culicoidea</taxon>
        <taxon>Culicidae</taxon>
        <taxon>Culicinae</taxon>
        <taxon>Culicini</taxon>
        <taxon>Culex</taxon>
        <taxon>Culex</taxon>
    </lineage>
</organism>
<comment type="subcellular location">
    <subcellularLocation>
        <location evidence="1">Membrane</location>
        <topology evidence="1">Multi-pass membrane protein</topology>
    </subcellularLocation>
</comment>
<evidence type="ECO:0000256" key="2">
    <source>
        <dbReference type="ARBA" id="ARBA00007193"/>
    </source>
</evidence>
<proteinExistence type="inferred from homology"/>
<evidence type="ECO:0000256" key="5">
    <source>
        <dbReference type="ARBA" id="ARBA00022692"/>
    </source>
</evidence>
<keyword evidence="6 13" id="KW-1133">Transmembrane helix</keyword>
<feature type="transmembrane region" description="Helical" evidence="13">
    <location>
        <begin position="488"/>
        <end position="516"/>
    </location>
</feature>
<evidence type="ECO:0000256" key="9">
    <source>
        <dbReference type="ARBA" id="ARBA00023136"/>
    </source>
</evidence>
<keyword evidence="9 13" id="KW-0472">Membrane</keyword>
<keyword evidence="8 12" id="KW-0406">Ion transport</keyword>
<evidence type="ECO:0000256" key="6">
    <source>
        <dbReference type="ARBA" id="ARBA00022989"/>
    </source>
</evidence>
<feature type="transmembrane region" description="Helical" evidence="13">
    <location>
        <begin position="75"/>
        <end position="95"/>
    </location>
</feature>
<comment type="similarity">
    <text evidence="2 12">Belongs to the amiloride-sensitive sodium channel (TC 1.A.6) family.</text>
</comment>
<keyword evidence="7" id="KW-0915">Sodium</keyword>
<evidence type="ECO:0000256" key="12">
    <source>
        <dbReference type="RuleBase" id="RU000679"/>
    </source>
</evidence>
<keyword evidence="4 12" id="KW-0894">Sodium channel</keyword>
<reference evidence="14 15" key="1">
    <citation type="submission" date="2024-05" db="EMBL/GenBank/DDBJ databases">
        <title>Culex pipiens pipiens assembly and annotation.</title>
        <authorList>
            <person name="Alout H."/>
            <person name="Durand T."/>
        </authorList>
    </citation>
    <scope>NUCLEOTIDE SEQUENCE [LARGE SCALE GENOMIC DNA]</scope>
    <source>
        <strain evidence="14">HA-2024</strain>
        <tissue evidence="14">Whole body</tissue>
    </source>
</reference>
<sequence length="525" mass="60075">MNFRRLGGRVIQSIKERRNAEPAPPKDPAVAEQITTGSVVIPWFKNQLRDLCQATALHGYSQIVREGYNPLERTLWVLAVSTAFVTAVVLLWISWTWNAETPTVTVIESTNYATWNLPFPAVTICNLNKISASKALERAQAMSRPQNMSAEELAGMFRMFLHVDGLAEADEREYRRLHDILLENNLEVPQLMGEFAAPCSEMFERCLWKGTQWRCDTLFRTTNSTEGLCCSFNYFGARVRDYEKKSGGAFEPRRVTASGYQTGLSLILNPHVEDYFSTDIATTGFKILIHNSYDFPDENGETRIVRSRTETFLAVLPSTNCWTKVISDVLDFPILVETYSTDYAMELDPASRNCFGYNELRMHVMQRYSYSNCMIECSTDQIFKRCRCVPYDLPNNGTLPNCEMKDVRCLQQNLELFRSAIPGRNNLSVTKVMDSTVPSPCHCLPSCEIVQYSVDMITSEMNRTFSNNSVEFFDLVSTRYRKDIYQNWLGVLGLFLGFSIITGFEVVYFFTIRVLFDVCMKSRKK</sequence>
<dbReference type="PRINTS" id="PR01078">
    <property type="entry name" value="AMINACHANNEL"/>
</dbReference>
<keyword evidence="10 12" id="KW-0739">Sodium transport</keyword>
<evidence type="ECO:0000313" key="15">
    <source>
        <dbReference type="Proteomes" id="UP001562425"/>
    </source>
</evidence>
<evidence type="ECO:0000313" key="14">
    <source>
        <dbReference type="EMBL" id="KAL1376001.1"/>
    </source>
</evidence>
<dbReference type="Pfam" id="PF00858">
    <property type="entry name" value="ASC"/>
    <property type="match status" value="1"/>
</dbReference>
<dbReference type="GO" id="GO:0005272">
    <property type="term" value="F:sodium channel activity"/>
    <property type="evidence" value="ECO:0007669"/>
    <property type="project" value="UniProtKB-KW"/>
</dbReference>
<evidence type="ECO:0000256" key="4">
    <source>
        <dbReference type="ARBA" id="ARBA00022461"/>
    </source>
</evidence>
<evidence type="ECO:0000256" key="8">
    <source>
        <dbReference type="ARBA" id="ARBA00023065"/>
    </source>
</evidence>
<evidence type="ECO:0000256" key="10">
    <source>
        <dbReference type="ARBA" id="ARBA00023201"/>
    </source>
</evidence>
<evidence type="ECO:0000256" key="3">
    <source>
        <dbReference type="ARBA" id="ARBA00022448"/>
    </source>
</evidence>
<dbReference type="AlphaFoldDB" id="A0ABD1CHY5"/>